<dbReference type="Gene3D" id="3.30.450.20">
    <property type="entry name" value="PAS domain"/>
    <property type="match status" value="1"/>
</dbReference>
<dbReference type="PROSITE" id="PS50112">
    <property type="entry name" value="PAS"/>
    <property type="match status" value="1"/>
</dbReference>
<name>A0ABY7KQI7_9ACTN</name>
<dbReference type="NCBIfam" id="TIGR00229">
    <property type="entry name" value="sensory_box"/>
    <property type="match status" value="1"/>
</dbReference>
<protein>
    <submittedName>
        <fullName evidence="4">SpoIIE family protein phosphatase</fullName>
    </submittedName>
</protein>
<dbReference type="InterPro" id="IPR001932">
    <property type="entry name" value="PPM-type_phosphatase-like_dom"/>
</dbReference>
<dbReference type="CDD" id="cd16936">
    <property type="entry name" value="HATPase_RsbW-like"/>
    <property type="match status" value="1"/>
</dbReference>
<dbReference type="RefSeq" id="WP_269663142.1">
    <property type="nucleotide sequence ID" value="NZ_CP114413.1"/>
</dbReference>
<reference evidence="4" key="1">
    <citation type="submission" date="2022-12" db="EMBL/GenBank/DDBJ databases">
        <authorList>
            <person name="Ruckert C."/>
            <person name="Busche T."/>
            <person name="Kalinowski J."/>
            <person name="Wittmann C."/>
        </authorList>
    </citation>
    <scope>NUCLEOTIDE SEQUENCE</scope>
    <source>
        <strain evidence="4">DSM 40467</strain>
    </source>
</reference>
<dbReference type="InterPro" id="IPR052016">
    <property type="entry name" value="Bact_Sigma-Reg"/>
</dbReference>
<dbReference type="EMBL" id="CP114413">
    <property type="protein sequence ID" value="WAZ25662.1"/>
    <property type="molecule type" value="Genomic_DNA"/>
</dbReference>
<dbReference type="SUPFAM" id="SSF55874">
    <property type="entry name" value="ATPase domain of HSP90 chaperone/DNA topoisomerase II/histidine kinase"/>
    <property type="match status" value="1"/>
</dbReference>
<evidence type="ECO:0000259" key="3">
    <source>
        <dbReference type="PROSITE" id="PS50112"/>
    </source>
</evidence>
<proteinExistence type="predicted"/>
<dbReference type="InterPro" id="IPR000014">
    <property type="entry name" value="PAS"/>
</dbReference>
<dbReference type="Pfam" id="PF08448">
    <property type="entry name" value="PAS_4"/>
    <property type="match status" value="1"/>
</dbReference>
<keyword evidence="5" id="KW-1185">Reference proteome</keyword>
<dbReference type="InterPro" id="IPR036457">
    <property type="entry name" value="PPM-type-like_dom_sf"/>
</dbReference>
<evidence type="ECO:0000313" key="5">
    <source>
        <dbReference type="Proteomes" id="UP001164439"/>
    </source>
</evidence>
<dbReference type="SUPFAM" id="SSF55781">
    <property type="entry name" value="GAF domain-like"/>
    <property type="match status" value="1"/>
</dbReference>
<dbReference type="SUPFAM" id="SSF81606">
    <property type="entry name" value="PP2C-like"/>
    <property type="match status" value="1"/>
</dbReference>
<feature type="domain" description="PAS" evidence="3">
    <location>
        <begin position="34"/>
        <end position="104"/>
    </location>
</feature>
<dbReference type="SMART" id="SM00331">
    <property type="entry name" value="PP2C_SIG"/>
    <property type="match status" value="1"/>
</dbReference>
<evidence type="ECO:0000256" key="1">
    <source>
        <dbReference type="ARBA" id="ARBA00022801"/>
    </source>
</evidence>
<dbReference type="Pfam" id="PF07228">
    <property type="entry name" value="SpoIIE"/>
    <property type="match status" value="1"/>
</dbReference>
<dbReference type="CDD" id="cd00130">
    <property type="entry name" value="PAS"/>
    <property type="match status" value="1"/>
</dbReference>
<dbReference type="InterPro" id="IPR003594">
    <property type="entry name" value="HATPase_dom"/>
</dbReference>
<dbReference type="Gene3D" id="3.60.40.10">
    <property type="entry name" value="PPM-type phosphatase domain"/>
    <property type="match status" value="1"/>
</dbReference>
<feature type="region of interest" description="Disordered" evidence="2">
    <location>
        <begin position="1"/>
        <end position="28"/>
    </location>
</feature>
<dbReference type="InterPro" id="IPR013656">
    <property type="entry name" value="PAS_4"/>
</dbReference>
<sequence>MNTSDQGRAQDPPAASSGSWTDRADDGSGEWQIGHSLVGQFLARSPIGMAVMDTDLRYVWINDALERLGGVAREERMGKRLSDVLPRLDAAAIESVMREVLETGCPAVDVEYHGRTSADPDREHAYSTSFFRLADDTGVVRGVGYMVLDVTDRWRARERLALLSRVGAWTARTLDVFRLAEGLAEVCVPDLADLITVDLLDSVLQGEPLDRALSGGQRLRRVAVRSADGDAPEGIAAAGRPVQYPPDSPGARCLAGGTPHREALSRQGCEGWIAADALLGPAAADLGPCALLLVPVRTHGRVVGMTTLLRRAPREGFDEDDLLVADEIVGRAALGVENARQYTKERNTALALQRFLLPRRIAAHATVEVATRYLPSGGGVGGDFFDVIPLSGARVALVIGDVVGHGINAAASMGRLRTAVRTLADLDLPPEEILAHLDDLMLGLIAEDSPEERGQAPSELGATCLYAVYDPVARTCVMARAGHPPPAVVGPDRSVFLPDLPPGPPLGLGGLPFESAEIELAEGSLLALYTDGLFEVRGQDPDVGLERLRAALADPDRPVEDMCGEVQSTLEVEGRDDDVALLIARIHGLGADRVASWDIASDPAAVSGARAVAGRCLEAWGLGDMVFTTELLVSELVTNAIRYASGPIRLRLIRESVLTCEVFDTSTVSPRLQHARTLDEGGRGLFLVAQLSRRWGTRYTADGKVIWVEQEIL</sequence>
<evidence type="ECO:0000313" key="4">
    <source>
        <dbReference type="EMBL" id="WAZ25662.1"/>
    </source>
</evidence>
<dbReference type="SUPFAM" id="SSF55785">
    <property type="entry name" value="PYP-like sensor domain (PAS domain)"/>
    <property type="match status" value="1"/>
</dbReference>
<keyword evidence="1" id="KW-0378">Hydrolase</keyword>
<dbReference type="InterPro" id="IPR035965">
    <property type="entry name" value="PAS-like_dom_sf"/>
</dbReference>
<dbReference type="Gene3D" id="3.30.565.10">
    <property type="entry name" value="Histidine kinase-like ATPase, C-terminal domain"/>
    <property type="match status" value="1"/>
</dbReference>
<organism evidence="4 5">
    <name type="scientific">Streptomyces cinnabarinus</name>
    <dbReference type="NCBI Taxonomy" id="67287"/>
    <lineage>
        <taxon>Bacteria</taxon>
        <taxon>Bacillati</taxon>
        <taxon>Actinomycetota</taxon>
        <taxon>Actinomycetes</taxon>
        <taxon>Kitasatosporales</taxon>
        <taxon>Streptomycetaceae</taxon>
        <taxon>Streptomyces</taxon>
    </lineage>
</organism>
<dbReference type="Proteomes" id="UP001164439">
    <property type="component" value="Chromosome"/>
</dbReference>
<dbReference type="InterPro" id="IPR029016">
    <property type="entry name" value="GAF-like_dom_sf"/>
</dbReference>
<evidence type="ECO:0000256" key="2">
    <source>
        <dbReference type="SAM" id="MobiDB-lite"/>
    </source>
</evidence>
<dbReference type="PANTHER" id="PTHR43156:SF2">
    <property type="entry name" value="STAGE II SPORULATION PROTEIN E"/>
    <property type="match status" value="1"/>
</dbReference>
<gene>
    <name evidence="4" type="ORF">STRCI_007172</name>
</gene>
<dbReference type="Pfam" id="PF13581">
    <property type="entry name" value="HATPase_c_2"/>
    <property type="match status" value="1"/>
</dbReference>
<dbReference type="Gene3D" id="3.30.450.40">
    <property type="match status" value="1"/>
</dbReference>
<dbReference type="InterPro" id="IPR036890">
    <property type="entry name" value="HATPase_C_sf"/>
</dbReference>
<dbReference type="PANTHER" id="PTHR43156">
    <property type="entry name" value="STAGE II SPORULATION PROTEIN E-RELATED"/>
    <property type="match status" value="1"/>
</dbReference>
<accession>A0ABY7KQI7</accession>